<dbReference type="CDD" id="cd01545">
    <property type="entry name" value="PBP1_SalR"/>
    <property type="match status" value="1"/>
</dbReference>
<keyword evidence="2" id="KW-0238">DNA-binding</keyword>
<dbReference type="AlphaFoldDB" id="W0AAC3"/>
<evidence type="ECO:0000313" key="5">
    <source>
        <dbReference type="EMBL" id="AHE54889.1"/>
    </source>
</evidence>
<evidence type="ECO:0000259" key="4">
    <source>
        <dbReference type="PROSITE" id="PS50932"/>
    </source>
</evidence>
<dbReference type="Pfam" id="PF00356">
    <property type="entry name" value="LacI"/>
    <property type="match status" value="1"/>
</dbReference>
<dbReference type="PANTHER" id="PTHR30146">
    <property type="entry name" value="LACI-RELATED TRANSCRIPTIONAL REPRESSOR"/>
    <property type="match status" value="1"/>
</dbReference>
<dbReference type="STRING" id="1123269.NX02_16045"/>
<reference evidence="5 6" key="1">
    <citation type="submission" date="2013-07" db="EMBL/GenBank/DDBJ databases">
        <title>Completed genome of Sphingomonas sanxanigenens NX02.</title>
        <authorList>
            <person name="Ma T."/>
            <person name="Huang H."/>
            <person name="Wu M."/>
            <person name="Li X."/>
            <person name="Li G."/>
        </authorList>
    </citation>
    <scope>NUCLEOTIDE SEQUENCE [LARGE SCALE GENOMIC DNA]</scope>
    <source>
        <strain evidence="5 6">NX02</strain>
    </source>
</reference>
<keyword evidence="3" id="KW-0804">Transcription</keyword>
<dbReference type="InterPro" id="IPR000843">
    <property type="entry name" value="HTH_LacI"/>
</dbReference>
<evidence type="ECO:0000256" key="3">
    <source>
        <dbReference type="ARBA" id="ARBA00023163"/>
    </source>
</evidence>
<dbReference type="SUPFAM" id="SSF53822">
    <property type="entry name" value="Periplasmic binding protein-like I"/>
    <property type="match status" value="1"/>
</dbReference>
<dbReference type="HOGENOM" id="CLU_037628_6_4_5"/>
<dbReference type="InterPro" id="IPR010982">
    <property type="entry name" value="Lambda_DNA-bd_dom_sf"/>
</dbReference>
<dbReference type="PANTHER" id="PTHR30146:SF153">
    <property type="entry name" value="LACTOSE OPERON REPRESSOR"/>
    <property type="match status" value="1"/>
</dbReference>
<accession>W0AAC3</accession>
<proteinExistence type="predicted"/>
<dbReference type="CDD" id="cd01392">
    <property type="entry name" value="HTH_LacI"/>
    <property type="match status" value="1"/>
</dbReference>
<dbReference type="SUPFAM" id="SSF47413">
    <property type="entry name" value="lambda repressor-like DNA-binding domains"/>
    <property type="match status" value="1"/>
</dbReference>
<dbReference type="EMBL" id="CP006644">
    <property type="protein sequence ID" value="AHE54889.1"/>
    <property type="molecule type" value="Genomic_DNA"/>
</dbReference>
<dbReference type="GO" id="GO:0000976">
    <property type="term" value="F:transcription cis-regulatory region binding"/>
    <property type="evidence" value="ECO:0007669"/>
    <property type="project" value="TreeGrafter"/>
</dbReference>
<dbReference type="InterPro" id="IPR028082">
    <property type="entry name" value="Peripla_BP_I"/>
</dbReference>
<evidence type="ECO:0000256" key="2">
    <source>
        <dbReference type="ARBA" id="ARBA00023125"/>
    </source>
</evidence>
<feature type="domain" description="HTH lacI-type" evidence="4">
    <location>
        <begin position="1"/>
        <end position="50"/>
    </location>
</feature>
<dbReference type="Pfam" id="PF13377">
    <property type="entry name" value="Peripla_BP_3"/>
    <property type="match status" value="1"/>
</dbReference>
<protein>
    <recommendedName>
        <fullName evidence="4">HTH lacI-type domain-containing protein</fullName>
    </recommendedName>
</protein>
<keyword evidence="6" id="KW-1185">Reference proteome</keyword>
<dbReference type="PROSITE" id="PS50932">
    <property type="entry name" value="HTH_LACI_2"/>
    <property type="match status" value="1"/>
</dbReference>
<keyword evidence="1" id="KW-0805">Transcription regulation</keyword>
<dbReference type="eggNOG" id="COG1609">
    <property type="taxonomic scope" value="Bacteria"/>
</dbReference>
<gene>
    <name evidence="5" type="ORF">NX02_16045</name>
</gene>
<dbReference type="PATRIC" id="fig|1123269.5.peg.3139"/>
<evidence type="ECO:0000256" key="1">
    <source>
        <dbReference type="ARBA" id="ARBA00023015"/>
    </source>
</evidence>
<name>W0AAC3_9SPHN</name>
<dbReference type="Gene3D" id="1.10.260.40">
    <property type="entry name" value="lambda repressor-like DNA-binding domains"/>
    <property type="match status" value="1"/>
</dbReference>
<dbReference type="InterPro" id="IPR046335">
    <property type="entry name" value="LacI/GalR-like_sensor"/>
</dbReference>
<evidence type="ECO:0000313" key="6">
    <source>
        <dbReference type="Proteomes" id="UP000018851"/>
    </source>
</evidence>
<dbReference type="Gene3D" id="3.40.50.2300">
    <property type="match status" value="2"/>
</dbReference>
<dbReference type="Proteomes" id="UP000018851">
    <property type="component" value="Chromosome"/>
</dbReference>
<dbReference type="SMART" id="SM00354">
    <property type="entry name" value="HTH_LACI"/>
    <property type="match status" value="1"/>
</dbReference>
<dbReference type="GO" id="GO:0003700">
    <property type="term" value="F:DNA-binding transcription factor activity"/>
    <property type="evidence" value="ECO:0007669"/>
    <property type="project" value="TreeGrafter"/>
</dbReference>
<sequence length="327" mass="34080">MAELAGVSIRTVSRVLNQSTKVKPATREVVERAIDALSFSPSARARGLSTGKSYLIGVVHNESNALVLDAIQRGIARETGTRGYELVVHPTPTGGDGSIENVLYFLRRSSVDGLIVLPPVSDTPGLGAALRNAGVPAFAISSVAVAGFTEVLVSPEREAAADVARYLLGLGHRRIAFISGPSSVHSARERRSGFVTALAEAGCGLIGEAEGDYGFDSGVEAGRRLLTRDPAPTAIFAANDVMAAGVLKVASGLGIAVPGALSVVGFDGGVLARMLTPALTSIHRPYDEMAEHATAALLDIIEHKPRPFDYKVNLELTPAESTAPPPE</sequence>
<organism evidence="5 6">
    <name type="scientific">Sphingomonas sanxanigenens DSM 19645 = NX02</name>
    <dbReference type="NCBI Taxonomy" id="1123269"/>
    <lineage>
        <taxon>Bacteria</taxon>
        <taxon>Pseudomonadati</taxon>
        <taxon>Pseudomonadota</taxon>
        <taxon>Alphaproteobacteria</taxon>
        <taxon>Sphingomonadales</taxon>
        <taxon>Sphingomonadaceae</taxon>
        <taxon>Sphingomonas</taxon>
    </lineage>
</organism>
<dbReference type="KEGG" id="ssan:NX02_16045"/>